<dbReference type="SUPFAM" id="SSF53254">
    <property type="entry name" value="Phosphoglycerate mutase-like"/>
    <property type="match status" value="1"/>
</dbReference>
<reference evidence="3 5" key="1">
    <citation type="submission" date="2017-10" db="EMBL/GenBank/DDBJ databases">
        <title>Genomics of the genus Arcobacter.</title>
        <authorList>
            <person name="Perez-Cataluna A."/>
            <person name="Figueras M.J."/>
        </authorList>
    </citation>
    <scope>NUCLEOTIDE SEQUENCE [LARGE SCALE GENOMIC DNA]</scope>
    <source>
        <strain evidence="3 5">CECT 7835</strain>
    </source>
</reference>
<dbReference type="InterPro" id="IPR013078">
    <property type="entry name" value="His_Pase_superF_clade-1"/>
</dbReference>
<dbReference type="RefSeq" id="WP_114839780.1">
    <property type="nucleotide sequence ID" value="NZ_CP031217.1"/>
</dbReference>
<dbReference type="PANTHER" id="PTHR47623">
    <property type="entry name" value="OS09G0287300 PROTEIN"/>
    <property type="match status" value="1"/>
</dbReference>
<dbReference type="PANTHER" id="PTHR47623:SF1">
    <property type="entry name" value="OS09G0287300 PROTEIN"/>
    <property type="match status" value="1"/>
</dbReference>
<dbReference type="EMBL" id="PDKM01000007">
    <property type="protein sequence ID" value="RXK09220.1"/>
    <property type="molecule type" value="Genomic_DNA"/>
</dbReference>
<reference evidence="2 4" key="2">
    <citation type="submission" date="2018-07" db="EMBL/GenBank/DDBJ databases">
        <title>Complete genome of the Arcobacter bivalviorum type strain LMG 26154.</title>
        <authorList>
            <person name="Miller W.G."/>
            <person name="Yee E."/>
            <person name="Bono J.L."/>
        </authorList>
    </citation>
    <scope>NUCLEOTIDE SEQUENCE [LARGE SCALE GENOMIC DNA]</scope>
    <source>
        <strain evidence="2 4">LMG 26154</strain>
    </source>
</reference>
<accession>A0AAX2A6Z3</accession>
<evidence type="ECO:0000313" key="5">
    <source>
        <dbReference type="Proteomes" id="UP000289193"/>
    </source>
</evidence>
<dbReference type="AlphaFoldDB" id="A0AAX2A6Z3"/>
<proteinExistence type="predicted"/>
<dbReference type="SMART" id="SM00855">
    <property type="entry name" value="PGAM"/>
    <property type="match status" value="1"/>
</dbReference>
<feature type="binding site" evidence="1">
    <location>
        <position position="58"/>
    </location>
    <ligand>
        <name>substrate</name>
    </ligand>
</feature>
<dbReference type="Proteomes" id="UP000253850">
    <property type="component" value="Chromosome"/>
</dbReference>
<protein>
    <submittedName>
        <fullName evidence="3">Phosphoglycerate mutase</fullName>
    </submittedName>
    <submittedName>
        <fullName evidence="2">Phosphohistidine phosphatase</fullName>
    </submittedName>
</protein>
<organism evidence="3 5">
    <name type="scientific">Halarcobacter bivalviorum</name>
    <dbReference type="NCBI Taxonomy" id="663364"/>
    <lineage>
        <taxon>Bacteria</taxon>
        <taxon>Pseudomonadati</taxon>
        <taxon>Campylobacterota</taxon>
        <taxon>Epsilonproteobacteria</taxon>
        <taxon>Campylobacterales</taxon>
        <taxon>Arcobacteraceae</taxon>
        <taxon>Halarcobacter</taxon>
    </lineage>
</organism>
<evidence type="ECO:0000313" key="2">
    <source>
        <dbReference type="EMBL" id="AXH12970.1"/>
    </source>
</evidence>
<dbReference type="EMBL" id="CP031217">
    <property type="protein sequence ID" value="AXH12970.1"/>
    <property type="molecule type" value="Genomic_DNA"/>
</dbReference>
<evidence type="ECO:0000256" key="1">
    <source>
        <dbReference type="PIRSR" id="PIRSR613078-2"/>
    </source>
</evidence>
<dbReference type="Proteomes" id="UP000289193">
    <property type="component" value="Unassembled WGS sequence"/>
</dbReference>
<evidence type="ECO:0000313" key="3">
    <source>
        <dbReference type="EMBL" id="RXK09220.1"/>
    </source>
</evidence>
<gene>
    <name evidence="2" type="primary">sixA1</name>
    <name evidence="2" type="ORF">ABIV_1993</name>
    <name evidence="3" type="ORF">CRV05_11610</name>
</gene>
<dbReference type="KEGG" id="hbv:ABIV_1993"/>
<dbReference type="CDD" id="cd07067">
    <property type="entry name" value="HP_PGM_like"/>
    <property type="match status" value="1"/>
</dbReference>
<dbReference type="InterPro" id="IPR029033">
    <property type="entry name" value="His_PPase_superfam"/>
</dbReference>
<sequence>MKTLFIMRHGQKDTSNLNVDDYDIEVTKKGLEDVKKISKVLKEKNILPDLLVASPAKRTKTTAELVAKELGYSKNIMYNEVLFQAFVNEVIESITYTFDNVDTLMIIGHNPSLTALGVTLAGLKEKILMGEVVKIEFDCNSWTSIDKSNARLIEHIKVD</sequence>
<dbReference type="Gene3D" id="3.40.50.1240">
    <property type="entry name" value="Phosphoglycerate mutase-like"/>
    <property type="match status" value="1"/>
</dbReference>
<keyword evidence="5" id="KW-1185">Reference proteome</keyword>
<dbReference type="Pfam" id="PF00300">
    <property type="entry name" value="His_Phos_1"/>
    <property type="match status" value="1"/>
</dbReference>
<name>A0AAX2A6Z3_9BACT</name>
<evidence type="ECO:0000313" key="4">
    <source>
        <dbReference type="Proteomes" id="UP000253850"/>
    </source>
</evidence>